<gene>
    <name evidence="1" type="ORF">OPT61_g451</name>
</gene>
<evidence type="ECO:0000313" key="1">
    <source>
        <dbReference type="EMBL" id="KAJ8118580.1"/>
    </source>
</evidence>
<accession>A0ACC2ITP8</accession>
<protein>
    <submittedName>
        <fullName evidence="1">Uncharacterized protein</fullName>
    </submittedName>
</protein>
<organism evidence="1 2">
    <name type="scientific">Boeremia exigua</name>
    <dbReference type="NCBI Taxonomy" id="749465"/>
    <lineage>
        <taxon>Eukaryota</taxon>
        <taxon>Fungi</taxon>
        <taxon>Dikarya</taxon>
        <taxon>Ascomycota</taxon>
        <taxon>Pezizomycotina</taxon>
        <taxon>Dothideomycetes</taxon>
        <taxon>Pleosporomycetidae</taxon>
        <taxon>Pleosporales</taxon>
        <taxon>Pleosporineae</taxon>
        <taxon>Didymellaceae</taxon>
        <taxon>Boeremia</taxon>
    </lineage>
</organism>
<evidence type="ECO:0000313" key="2">
    <source>
        <dbReference type="Proteomes" id="UP001153331"/>
    </source>
</evidence>
<dbReference type="EMBL" id="JAPHNI010000015">
    <property type="protein sequence ID" value="KAJ8118580.1"/>
    <property type="molecule type" value="Genomic_DNA"/>
</dbReference>
<sequence>MGGMFNICDDTPAAPASVKANTNRNTSDSDWTDEQDKRLMELKSEDKPWKDLAVEVGKSMSSCKERFKQIKPKDWRPNSAAQKNNNGNSKQKGQNNRSNQNGGGNKQNEQQVTPGAWPDPVDSAPCQNTNNEGFDPNQDDPWGSGGGAGDNGGFDASKDDPWSSGGGAGASDPSGENADNGGFDASKDDPWSSGGGAGGNDPLGENKGDGADGGFKDDGNTWGAGQGSSGNDNGADAWANNVDDGWGAINNTGGGTDTKWDTTPLPGNNASNDKTSRNTSSRRDSAHRSSHKSSNKPPSKPASKQHSVRGSDKPPQAAPSEYELKPDSTFSADDLRLIAKILQQDCQLVWNRVSWRFKDKTGRNLHPDVFEEKITGTVERGTERGRKAQLGTDLSNNQRKYKSNNPISRGKDSDTPLICLSEAPANRYFDVPLGFSPGPPDMLHGSTEKAPM</sequence>
<comment type="caution">
    <text evidence="1">The sequence shown here is derived from an EMBL/GenBank/DDBJ whole genome shotgun (WGS) entry which is preliminary data.</text>
</comment>
<proteinExistence type="predicted"/>
<name>A0ACC2ITP8_9PLEO</name>
<dbReference type="Proteomes" id="UP001153331">
    <property type="component" value="Unassembled WGS sequence"/>
</dbReference>
<keyword evidence="2" id="KW-1185">Reference proteome</keyword>
<reference evidence="1" key="1">
    <citation type="submission" date="2022-11" db="EMBL/GenBank/DDBJ databases">
        <title>Genome Sequence of Boeremia exigua.</title>
        <authorList>
            <person name="Buettner E."/>
        </authorList>
    </citation>
    <scope>NUCLEOTIDE SEQUENCE</scope>
    <source>
        <strain evidence="1">CU02</strain>
    </source>
</reference>